<dbReference type="Gene3D" id="3.40.50.150">
    <property type="entry name" value="Vaccinia Virus protein VP39"/>
    <property type="match status" value="1"/>
</dbReference>
<dbReference type="Proteomes" id="UP000266861">
    <property type="component" value="Unassembled WGS sequence"/>
</dbReference>
<dbReference type="CDD" id="cd02440">
    <property type="entry name" value="AdoMet_MTases"/>
    <property type="match status" value="1"/>
</dbReference>
<proteinExistence type="predicted"/>
<reference evidence="2 3" key="1">
    <citation type="submission" date="2018-08" db="EMBL/GenBank/DDBJ databases">
        <title>Genome and evolution of the arbuscular mycorrhizal fungus Diversispora epigaea (formerly Glomus versiforme) and its bacterial endosymbionts.</title>
        <authorList>
            <person name="Sun X."/>
            <person name="Fei Z."/>
            <person name="Harrison M."/>
        </authorList>
    </citation>
    <scope>NUCLEOTIDE SEQUENCE [LARGE SCALE GENOMIC DNA]</scope>
    <source>
        <strain evidence="2 3">IT104</strain>
    </source>
</reference>
<dbReference type="EMBL" id="PQFF01000092">
    <property type="protein sequence ID" value="RHZ83276.1"/>
    <property type="molecule type" value="Genomic_DNA"/>
</dbReference>
<evidence type="ECO:0000259" key="1">
    <source>
        <dbReference type="Pfam" id="PF13847"/>
    </source>
</evidence>
<dbReference type="InterPro" id="IPR029063">
    <property type="entry name" value="SAM-dependent_MTases_sf"/>
</dbReference>
<dbReference type="OrthoDB" id="2363476at2759"/>
<dbReference type="STRING" id="1348612.A0A397JBC1"/>
<keyword evidence="3" id="KW-1185">Reference proteome</keyword>
<dbReference type="SUPFAM" id="SSF53335">
    <property type="entry name" value="S-adenosyl-L-methionine-dependent methyltransferases"/>
    <property type="match status" value="1"/>
</dbReference>
<accession>A0A397JBC1</accession>
<dbReference type="AlphaFoldDB" id="A0A397JBC1"/>
<feature type="domain" description="Methyltransferase" evidence="1">
    <location>
        <begin position="58"/>
        <end position="164"/>
    </location>
</feature>
<evidence type="ECO:0000313" key="3">
    <source>
        <dbReference type="Proteomes" id="UP000266861"/>
    </source>
</evidence>
<dbReference type="InterPro" id="IPR025714">
    <property type="entry name" value="Methyltranfer_dom"/>
</dbReference>
<evidence type="ECO:0000313" key="2">
    <source>
        <dbReference type="EMBL" id="RHZ83276.1"/>
    </source>
</evidence>
<protein>
    <recommendedName>
        <fullName evidence="1">Methyltransferase domain-containing protein</fullName>
    </recommendedName>
</protein>
<dbReference type="PANTHER" id="PTHR43591">
    <property type="entry name" value="METHYLTRANSFERASE"/>
    <property type="match status" value="1"/>
</dbReference>
<sequence>MEHADHFKKKRRHSKSEYQNFYFSTDTSAEMNRILLTHLTLETAYSANFCSPIHDKLRSGSKVLDVGCGPLIWSIEMAEDFRNSDFYAVDKEEPSIPKEIIPKNVKFIKGNLLEKLPFEDDFFDYIFLRDIIMCFKESDFENIVLKEIIRVLKPGGYIEIVEAELEGYEKGEALERWNVEGFQKWANASKIDYKLTLDLDNILLNTNQIEDLTHDKIILPLGNWGNYIVGSFAAETALCFIRMNEERLSPVMGISADEYRELVNQIEEEFSSKDYRAHFFYHNFIGIKKIKN</sequence>
<organism evidence="2 3">
    <name type="scientific">Diversispora epigaea</name>
    <dbReference type="NCBI Taxonomy" id="1348612"/>
    <lineage>
        <taxon>Eukaryota</taxon>
        <taxon>Fungi</taxon>
        <taxon>Fungi incertae sedis</taxon>
        <taxon>Mucoromycota</taxon>
        <taxon>Glomeromycotina</taxon>
        <taxon>Glomeromycetes</taxon>
        <taxon>Diversisporales</taxon>
        <taxon>Diversisporaceae</taxon>
        <taxon>Diversispora</taxon>
    </lineage>
</organism>
<comment type="caution">
    <text evidence="2">The sequence shown here is derived from an EMBL/GenBank/DDBJ whole genome shotgun (WGS) entry which is preliminary data.</text>
</comment>
<name>A0A397JBC1_9GLOM</name>
<dbReference type="PANTHER" id="PTHR43591:SF24">
    <property type="entry name" value="2-METHOXY-6-POLYPRENYL-1,4-BENZOQUINOL METHYLASE, MITOCHONDRIAL"/>
    <property type="match status" value="1"/>
</dbReference>
<gene>
    <name evidence="2" type="ORF">Glove_99g297</name>
</gene>
<dbReference type="Pfam" id="PF13847">
    <property type="entry name" value="Methyltransf_31"/>
    <property type="match status" value="1"/>
</dbReference>
<dbReference type="GO" id="GO:0008168">
    <property type="term" value="F:methyltransferase activity"/>
    <property type="evidence" value="ECO:0007669"/>
    <property type="project" value="TreeGrafter"/>
</dbReference>